<evidence type="ECO:0000313" key="2">
    <source>
        <dbReference type="Proteomes" id="UP000192902"/>
    </source>
</evidence>
<dbReference type="KEGG" id="ccun:CCUN_0840"/>
<proteinExistence type="predicted"/>
<evidence type="ECO:0000313" key="1">
    <source>
        <dbReference type="EMBL" id="ARJ56456.1"/>
    </source>
</evidence>
<dbReference type="RefSeq" id="WP_027306093.1">
    <property type="nucleotide sequence ID" value="NZ_CP020867.1"/>
</dbReference>
<dbReference type="AlphaFoldDB" id="A0A1W6BWH0"/>
<reference evidence="1 2" key="1">
    <citation type="submission" date="2017-04" db="EMBL/GenBank/DDBJ databases">
        <title>Complete genome sequence of the Campylobacter cuniculorum type strain LMG24588.</title>
        <authorList>
            <person name="Miller W.G."/>
            <person name="Yee E."/>
            <person name="Revez J."/>
            <person name="Bono J.L."/>
            <person name="Rossi M."/>
        </authorList>
    </citation>
    <scope>NUCLEOTIDE SEQUENCE [LARGE SCALE GENOMIC DNA]</scope>
    <source>
        <strain evidence="1 2">LMG 24588</strain>
    </source>
</reference>
<protein>
    <submittedName>
        <fullName evidence="1">Uncharacterized protein</fullName>
    </submittedName>
</protein>
<sequence length="120" mass="14118">MLIFGHKLDTQKEFFWTENFKFKKGINCFFYDEKFIQKAKESGVKFGILVQNEDEVFLANHFEANFILFEDEKLARFGAKVAEFYLFDSKILLIVHTLKNLKKAFELGVDGVILKTHIQK</sequence>
<dbReference type="Proteomes" id="UP000192902">
    <property type="component" value="Chromosome"/>
</dbReference>
<accession>A0A1W6BWH0</accession>
<name>A0A1W6BWH0_9BACT</name>
<dbReference type="OrthoDB" id="5339711at2"/>
<dbReference type="EMBL" id="CP020867">
    <property type="protein sequence ID" value="ARJ56456.1"/>
    <property type="molecule type" value="Genomic_DNA"/>
</dbReference>
<gene>
    <name evidence="1" type="ORF">CCUN_0840</name>
</gene>
<organism evidence="1 2">
    <name type="scientific">Campylobacter cuniculorum DSM 23162 = LMG 24588</name>
    <dbReference type="NCBI Taxonomy" id="1121267"/>
    <lineage>
        <taxon>Bacteria</taxon>
        <taxon>Pseudomonadati</taxon>
        <taxon>Campylobacterota</taxon>
        <taxon>Epsilonproteobacteria</taxon>
        <taxon>Campylobacterales</taxon>
        <taxon>Campylobacteraceae</taxon>
        <taxon>Campylobacter</taxon>
    </lineage>
</organism>